<dbReference type="Proteomes" id="UP000007110">
    <property type="component" value="Unassembled WGS sequence"/>
</dbReference>
<dbReference type="RefSeq" id="XP_030845489.1">
    <property type="nucleotide sequence ID" value="XM_030989629.1"/>
</dbReference>
<keyword evidence="1" id="KW-1133">Transmembrane helix</keyword>
<reference evidence="3" key="2">
    <citation type="submission" date="2021-01" db="UniProtKB">
        <authorList>
            <consortium name="EnsemblMetazoa"/>
        </authorList>
    </citation>
    <scope>IDENTIFICATION</scope>
</reference>
<evidence type="ECO:0000313" key="4">
    <source>
        <dbReference type="Proteomes" id="UP000007110"/>
    </source>
</evidence>
<organism evidence="3 4">
    <name type="scientific">Strongylocentrotus purpuratus</name>
    <name type="common">Purple sea urchin</name>
    <dbReference type="NCBI Taxonomy" id="7668"/>
    <lineage>
        <taxon>Eukaryota</taxon>
        <taxon>Metazoa</taxon>
        <taxon>Echinodermata</taxon>
        <taxon>Eleutherozoa</taxon>
        <taxon>Echinozoa</taxon>
        <taxon>Echinoidea</taxon>
        <taxon>Euechinoidea</taxon>
        <taxon>Echinacea</taxon>
        <taxon>Camarodonta</taxon>
        <taxon>Echinidea</taxon>
        <taxon>Strongylocentrotidae</taxon>
        <taxon>Strongylocentrotus</taxon>
    </lineage>
</organism>
<dbReference type="OrthoDB" id="9872799at2759"/>
<keyword evidence="4" id="KW-1185">Reference proteome</keyword>
<dbReference type="OMA" id="ATIMYAR"/>
<feature type="chain" id="PRO_5029477575" evidence="2">
    <location>
        <begin position="22"/>
        <end position="329"/>
    </location>
</feature>
<dbReference type="GeneID" id="115925540"/>
<dbReference type="InterPro" id="IPR036179">
    <property type="entry name" value="Ig-like_dom_sf"/>
</dbReference>
<keyword evidence="1" id="KW-0812">Transmembrane</keyword>
<dbReference type="AlphaFoldDB" id="A0A7M7P3I5"/>
<dbReference type="EnsemblMetazoa" id="XM_030989629">
    <property type="protein sequence ID" value="XP_030845489"/>
    <property type="gene ID" value="LOC115925540"/>
</dbReference>
<dbReference type="SUPFAM" id="SSF48726">
    <property type="entry name" value="Immunoglobulin"/>
    <property type="match status" value="1"/>
</dbReference>
<keyword evidence="1" id="KW-0472">Membrane</keyword>
<feature type="transmembrane region" description="Helical" evidence="1">
    <location>
        <begin position="266"/>
        <end position="291"/>
    </location>
</feature>
<name>A0A7M7P3I5_STRPU</name>
<sequence length="329" mass="36685">MANMIHTCIILFILCKTACNATILNSMEGELAELDFPYPCNVSRVTFQYANRAPAYNSADPNSNSLPPNQNLTFKHESENNECSLHLTINPVLRNDAGTYILTAYNVNDQYIYGKRVGLRVDYPPGKAFCDSGEVYIEGEWIRLHCSAPEGNNVPGQIMCYQDGMRLPPLTSPGTLDQVILARPAAGLVYCCSSSLQQTEDRCDCKDSTWDPILKTTATNGIDPCPGVLSTPHPTSYQTVQASNNSTRPASSAQSCVLKNETTHTYLKLLVCGVILILCVLSLFLYPMFYFTRKRIMYYRRSYKRDNMADLRPTPKLLPTNTTSEIVLT</sequence>
<evidence type="ECO:0000313" key="3">
    <source>
        <dbReference type="EnsemblMetazoa" id="XP_030845489"/>
    </source>
</evidence>
<keyword evidence="2" id="KW-0732">Signal</keyword>
<dbReference type="KEGG" id="spu:115925540"/>
<proteinExistence type="predicted"/>
<accession>A0A7M7P3I5</accession>
<evidence type="ECO:0000256" key="1">
    <source>
        <dbReference type="SAM" id="Phobius"/>
    </source>
</evidence>
<evidence type="ECO:0000256" key="2">
    <source>
        <dbReference type="SAM" id="SignalP"/>
    </source>
</evidence>
<dbReference type="InParanoid" id="A0A7M7P3I5"/>
<protein>
    <submittedName>
        <fullName evidence="3">Uncharacterized protein</fullName>
    </submittedName>
</protein>
<feature type="signal peptide" evidence="2">
    <location>
        <begin position="1"/>
        <end position="21"/>
    </location>
</feature>
<reference evidence="4" key="1">
    <citation type="submission" date="2015-02" db="EMBL/GenBank/DDBJ databases">
        <title>Genome sequencing for Strongylocentrotus purpuratus.</title>
        <authorList>
            <person name="Murali S."/>
            <person name="Liu Y."/>
            <person name="Vee V."/>
            <person name="English A."/>
            <person name="Wang M."/>
            <person name="Skinner E."/>
            <person name="Han Y."/>
            <person name="Muzny D.M."/>
            <person name="Worley K.C."/>
            <person name="Gibbs R.A."/>
        </authorList>
    </citation>
    <scope>NUCLEOTIDE SEQUENCE</scope>
</reference>